<evidence type="ECO:0000313" key="3">
    <source>
        <dbReference type="WBParaSite" id="SCUD_0001176201-mRNA-1"/>
    </source>
</evidence>
<reference evidence="3" key="1">
    <citation type="submission" date="2016-06" db="UniProtKB">
        <authorList>
            <consortium name="WormBaseParasite"/>
        </authorList>
    </citation>
    <scope>IDENTIFICATION</scope>
</reference>
<name>A0A183K9S9_9TREM</name>
<dbReference type="AlphaFoldDB" id="A0A183K9S9"/>
<dbReference type="Proteomes" id="UP000279833">
    <property type="component" value="Unassembled WGS sequence"/>
</dbReference>
<dbReference type="WBParaSite" id="SCUD_0001176201-mRNA-1">
    <property type="protein sequence ID" value="SCUD_0001176201-mRNA-1"/>
    <property type="gene ID" value="SCUD_0001176201"/>
</dbReference>
<dbReference type="EMBL" id="UZAK01034633">
    <property type="protein sequence ID" value="VDP45966.1"/>
    <property type="molecule type" value="Genomic_DNA"/>
</dbReference>
<protein>
    <submittedName>
        <fullName evidence="3">C-type lectin domain-containing protein</fullName>
    </submittedName>
</protein>
<evidence type="ECO:0000313" key="1">
    <source>
        <dbReference type="EMBL" id="VDP45966.1"/>
    </source>
</evidence>
<reference evidence="1 2" key="2">
    <citation type="submission" date="2018-11" db="EMBL/GenBank/DDBJ databases">
        <authorList>
            <consortium name="Pathogen Informatics"/>
        </authorList>
    </citation>
    <scope>NUCLEOTIDE SEQUENCE [LARGE SCALE GENOMIC DNA]</scope>
    <source>
        <strain evidence="1">Dakar</strain>
        <strain evidence="2">Dakar, Senegal</strain>
    </source>
</reference>
<accession>A0A183K9S9</accession>
<keyword evidence="2" id="KW-1185">Reference proteome</keyword>
<sequence length="146" mass="17050">MERMNSNWKELSGTELDGECWWVAFAPPRGLKDIKNQLLMNQSLSLTKFTNTTYYNKLITNELNDLWKDNLTPVIGRVIWCINESKQKWLYLNKFDNQNINNNITNKKIILINSGKFYCPQPNQSEDMKYCCGPLGKQICCKITDT</sequence>
<evidence type="ECO:0000313" key="2">
    <source>
        <dbReference type="Proteomes" id="UP000279833"/>
    </source>
</evidence>
<proteinExistence type="predicted"/>
<gene>
    <name evidence="1" type="ORF">SCUD_LOCUS11762</name>
</gene>
<organism evidence="3">
    <name type="scientific">Schistosoma curassoni</name>
    <dbReference type="NCBI Taxonomy" id="6186"/>
    <lineage>
        <taxon>Eukaryota</taxon>
        <taxon>Metazoa</taxon>
        <taxon>Spiralia</taxon>
        <taxon>Lophotrochozoa</taxon>
        <taxon>Platyhelminthes</taxon>
        <taxon>Trematoda</taxon>
        <taxon>Digenea</taxon>
        <taxon>Strigeidida</taxon>
        <taxon>Schistosomatoidea</taxon>
        <taxon>Schistosomatidae</taxon>
        <taxon>Schistosoma</taxon>
    </lineage>
</organism>